<dbReference type="EMBL" id="GIBP01003033">
    <property type="protein sequence ID" value="NDV32002.1"/>
    <property type="molecule type" value="Transcribed_RNA"/>
</dbReference>
<dbReference type="PRINTS" id="PR00081">
    <property type="entry name" value="GDHRDH"/>
</dbReference>
<dbReference type="InterPro" id="IPR020904">
    <property type="entry name" value="Sc_DH/Rdtase_CS"/>
</dbReference>
<dbReference type="PANTHER" id="PTHR45024">
    <property type="entry name" value="DEHYDROGENASES, SHORT CHAIN"/>
    <property type="match status" value="1"/>
</dbReference>
<dbReference type="InterPro" id="IPR036291">
    <property type="entry name" value="NAD(P)-bd_dom_sf"/>
</dbReference>
<comment type="similarity">
    <text evidence="2 5">Belongs to the short-chain dehydrogenases/reductases (SDR) family.</text>
</comment>
<name>A0A6B2L4T8_9EUKA</name>
<dbReference type="CDD" id="cd05353">
    <property type="entry name" value="hydroxyacyl-CoA-like_DH_SDR_c-like"/>
    <property type="match status" value="1"/>
</dbReference>
<dbReference type="Gene3D" id="3.40.50.720">
    <property type="entry name" value="NAD(P)-binding Rossmann-like Domain"/>
    <property type="match status" value="1"/>
</dbReference>
<organism evidence="7">
    <name type="scientific">Arcella intermedia</name>
    <dbReference type="NCBI Taxonomy" id="1963864"/>
    <lineage>
        <taxon>Eukaryota</taxon>
        <taxon>Amoebozoa</taxon>
        <taxon>Tubulinea</taxon>
        <taxon>Elardia</taxon>
        <taxon>Arcellinida</taxon>
        <taxon>Sphaerothecina</taxon>
        <taxon>Arcellidae</taxon>
        <taxon>Arcella</taxon>
    </lineage>
</organism>
<comment type="subcellular location">
    <subcellularLocation>
        <location evidence="1">Peroxisome</location>
    </subcellularLocation>
</comment>
<dbReference type="PANTHER" id="PTHR45024:SF2">
    <property type="entry name" value="SCP2 DOMAIN-CONTAINING PROTEIN"/>
    <property type="match status" value="1"/>
</dbReference>
<proteinExistence type="inferred from homology"/>
<protein>
    <recommendedName>
        <fullName evidence="6">SCP2 domain-containing protein</fullName>
    </recommendedName>
</protein>
<accession>A0A6B2L4T8</accession>
<evidence type="ECO:0000256" key="1">
    <source>
        <dbReference type="ARBA" id="ARBA00004275"/>
    </source>
</evidence>
<evidence type="ECO:0000256" key="5">
    <source>
        <dbReference type="RuleBase" id="RU000363"/>
    </source>
</evidence>
<feature type="domain" description="SCP2" evidence="6">
    <location>
        <begin position="301"/>
        <end position="398"/>
    </location>
</feature>
<dbReference type="SUPFAM" id="SSF51735">
    <property type="entry name" value="NAD(P)-binding Rossmann-fold domains"/>
    <property type="match status" value="1"/>
</dbReference>
<dbReference type="Gene3D" id="1.10.287.4290">
    <property type="match status" value="1"/>
</dbReference>
<reference evidence="7" key="1">
    <citation type="journal article" date="2020" name="J. Eukaryot. Microbiol.">
        <title>De novo Sequencing, Assembly and Annotation of the Transcriptome for the Free-Living Testate Amoeba Arcella intermedia.</title>
        <authorList>
            <person name="Ribeiro G.M."/>
            <person name="Porfirio-Sousa A.L."/>
            <person name="Maurer-Alcala X.X."/>
            <person name="Katz L.A."/>
            <person name="Lahr D.J.G."/>
        </authorList>
    </citation>
    <scope>NUCLEOTIDE SEQUENCE</scope>
</reference>
<dbReference type="GO" id="GO:0005777">
    <property type="term" value="C:peroxisome"/>
    <property type="evidence" value="ECO:0007669"/>
    <property type="project" value="UniProtKB-SubCell"/>
</dbReference>
<dbReference type="InterPro" id="IPR003033">
    <property type="entry name" value="SCP2_sterol-bd_dom"/>
</dbReference>
<evidence type="ECO:0000313" key="7">
    <source>
        <dbReference type="EMBL" id="NDV32002.1"/>
    </source>
</evidence>
<dbReference type="InterPro" id="IPR036527">
    <property type="entry name" value="SCP2_sterol-bd_dom_sf"/>
</dbReference>
<dbReference type="Gene3D" id="3.30.1050.10">
    <property type="entry name" value="SCP2 sterol-binding domain"/>
    <property type="match status" value="1"/>
</dbReference>
<dbReference type="InterPro" id="IPR051687">
    <property type="entry name" value="Peroxisomal_Beta-Oxidation"/>
</dbReference>
<sequence>MLLASRGAKIVVNDLGGSVKGTGSSSRAADAVVEEIRKLGGTAVANYDSVEFGEKIVKTAIDSFGRVDIVINNAGILRDTSFVKMKDADWDIIFKVHVGGAYSVTKAAWPYLRDQDYGRIIFVTSAAGLYGNFGQANYSAAKMALVGLANTLSIEGKSKNIVVNTIAPVAGSRMTESVFPANLVAALKPEFVAPLVAYLVHESNAETGGIYEVGAGWMSKVRLQRSRGASFPIDKELSPEQIRDGFQEVLDFTGATNPASINDATAAIVQRVLGLQAAKQEAPAPAPAAPKASPVAAVFADLEKKIQANPALVKQVGGTYIFTIKDEGTWVIDLQNGGGSVKKGTPTAEVPGACKIAVAPEDFVNLMSGKLDAMSAFTQGKVKVSGNMGLAMKLSALTKPASKL</sequence>
<keyword evidence="3" id="KW-0560">Oxidoreductase</keyword>
<evidence type="ECO:0000256" key="4">
    <source>
        <dbReference type="ARBA" id="ARBA00023140"/>
    </source>
</evidence>
<evidence type="ECO:0000259" key="6">
    <source>
        <dbReference type="Pfam" id="PF02036"/>
    </source>
</evidence>
<dbReference type="SUPFAM" id="SSF55718">
    <property type="entry name" value="SCP-like"/>
    <property type="match status" value="1"/>
</dbReference>
<keyword evidence="4" id="KW-0576">Peroxisome</keyword>
<dbReference type="GO" id="GO:0016491">
    <property type="term" value="F:oxidoreductase activity"/>
    <property type="evidence" value="ECO:0007669"/>
    <property type="project" value="UniProtKB-KW"/>
</dbReference>
<dbReference type="InterPro" id="IPR002347">
    <property type="entry name" value="SDR_fam"/>
</dbReference>
<dbReference type="PRINTS" id="PR00080">
    <property type="entry name" value="SDRFAMILY"/>
</dbReference>
<dbReference type="PROSITE" id="PS00061">
    <property type="entry name" value="ADH_SHORT"/>
    <property type="match status" value="1"/>
</dbReference>
<dbReference type="Pfam" id="PF02036">
    <property type="entry name" value="SCP2"/>
    <property type="match status" value="1"/>
</dbReference>
<evidence type="ECO:0000256" key="2">
    <source>
        <dbReference type="ARBA" id="ARBA00006484"/>
    </source>
</evidence>
<evidence type="ECO:0000256" key="3">
    <source>
        <dbReference type="ARBA" id="ARBA00023002"/>
    </source>
</evidence>
<dbReference type="AlphaFoldDB" id="A0A6B2L4T8"/>
<dbReference type="Pfam" id="PF00106">
    <property type="entry name" value="adh_short"/>
    <property type="match status" value="1"/>
</dbReference>